<dbReference type="PRINTS" id="PR00616">
    <property type="entry name" value="CCAATSUBUNTB"/>
</dbReference>
<dbReference type="PROSITE" id="PS00686">
    <property type="entry name" value="NFYA_HAP2_1"/>
    <property type="match status" value="1"/>
</dbReference>
<keyword evidence="3 8" id="KW-0238">DNA-binding</keyword>
<comment type="subunit">
    <text evidence="7">Heterotrimeric transcription factor composed of three components, NF-YA, NF-YB and NF-YC. NF-YB and NF-YC must interact and dimerize for NF-YA association and DNA binding.</text>
</comment>
<dbReference type="PhylomeDB" id="A0A022S4J2"/>
<dbReference type="KEGG" id="egt:105949525"/>
<dbReference type="AlphaFoldDB" id="A0A022S4J2"/>
<dbReference type="Proteomes" id="UP000030748">
    <property type="component" value="Unassembled WGS sequence"/>
</dbReference>
<dbReference type="GO" id="GO:0016602">
    <property type="term" value="C:CCAAT-binding factor complex"/>
    <property type="evidence" value="ECO:0007669"/>
    <property type="project" value="InterPro"/>
</dbReference>
<dbReference type="Gene3D" id="6.10.250.2430">
    <property type="match status" value="1"/>
</dbReference>
<dbReference type="STRING" id="4155.A0A022S4J2"/>
<dbReference type="InterPro" id="IPR001289">
    <property type="entry name" value="NFYA"/>
</dbReference>
<evidence type="ECO:0000256" key="8">
    <source>
        <dbReference type="RuleBase" id="RU367155"/>
    </source>
</evidence>
<feature type="compositionally biased region" description="Basic and acidic residues" evidence="9">
    <location>
        <begin position="77"/>
        <end position="87"/>
    </location>
</feature>
<comment type="similarity">
    <text evidence="8">Belongs to the NFYA/HAP2 subunit family.</text>
</comment>
<protein>
    <recommendedName>
        <fullName evidence="8">Nuclear transcription factor Y subunit</fullName>
    </recommendedName>
</protein>
<keyword evidence="6 8" id="KW-0539">Nucleus</keyword>
<dbReference type="GO" id="GO:0003677">
    <property type="term" value="F:DNA binding"/>
    <property type="evidence" value="ECO:0007669"/>
    <property type="project" value="UniProtKB-KW"/>
</dbReference>
<dbReference type="OMA" id="SSQPWWW"/>
<sequence>MQSKTSKSANQEESDLYNVANSTAYSDSWWNNNTGYNSFSASAMRGNASDSSESQSEGGVNEEDDDTAKRSPSSAHLQHDRIYRQEEQNLGQVPPTLHPRDDGSLTRAPHLELVGHSAAFGTYPYDPSYGVVMAAGQHLVPPHVYDMHHSRMQLPLDMAQEPVYVNAKQYHGILRRRESRAKAELEKKLIKARKPYLHESRHQHALRRARSTGGRFAKKPDGDTSKVTGGGMVGSSQSITSSRSEPLLSESGGQVQNDLHVGKGDGL</sequence>
<dbReference type="eggNOG" id="KOG1561">
    <property type="taxonomic scope" value="Eukaryota"/>
</dbReference>
<comment type="subcellular location">
    <subcellularLocation>
        <location evidence="1 8">Nucleus</location>
    </subcellularLocation>
</comment>
<keyword evidence="4" id="KW-0010">Activator</keyword>
<comment type="function">
    <text evidence="8">Component of the sequence-specific heterotrimeric transcription factor (NF-Y) which specifically recognizes a 5'-CCAAT-3' box motif found in the promoters of its target genes.</text>
</comment>
<keyword evidence="11" id="KW-1185">Reference proteome</keyword>
<evidence type="ECO:0000313" key="10">
    <source>
        <dbReference type="EMBL" id="EYU46255.1"/>
    </source>
</evidence>
<dbReference type="PROSITE" id="PS51152">
    <property type="entry name" value="NFYA_HAP2_2"/>
    <property type="match status" value="1"/>
</dbReference>
<proteinExistence type="inferred from homology"/>
<evidence type="ECO:0000313" key="11">
    <source>
        <dbReference type="Proteomes" id="UP000030748"/>
    </source>
</evidence>
<reference evidence="10 11" key="1">
    <citation type="journal article" date="2013" name="Proc. Natl. Acad. Sci. U.S.A.">
        <title>Fine-scale variation in meiotic recombination in Mimulus inferred from population shotgun sequencing.</title>
        <authorList>
            <person name="Hellsten U."/>
            <person name="Wright K.M."/>
            <person name="Jenkins J."/>
            <person name="Shu S."/>
            <person name="Yuan Y."/>
            <person name="Wessler S.R."/>
            <person name="Schmutz J."/>
            <person name="Willis J.H."/>
            <person name="Rokhsar D.S."/>
        </authorList>
    </citation>
    <scope>NUCLEOTIDE SEQUENCE [LARGE SCALE GENOMIC DNA]</scope>
    <source>
        <strain evidence="11">cv. DUN x IM62</strain>
    </source>
</reference>
<evidence type="ECO:0000256" key="7">
    <source>
        <dbReference type="ARBA" id="ARBA00025911"/>
    </source>
</evidence>
<evidence type="ECO:0000256" key="9">
    <source>
        <dbReference type="SAM" id="MobiDB-lite"/>
    </source>
</evidence>
<gene>
    <name evidence="10" type="ORF">MIMGU_mgv1a021648mg</name>
</gene>
<keyword evidence="5 8" id="KW-0804">Transcription</keyword>
<dbReference type="EMBL" id="KI630171">
    <property type="protein sequence ID" value="EYU46255.1"/>
    <property type="molecule type" value="Genomic_DNA"/>
</dbReference>
<feature type="compositionally biased region" description="Polar residues" evidence="9">
    <location>
        <begin position="234"/>
        <end position="244"/>
    </location>
</feature>
<organism evidence="10 11">
    <name type="scientific">Erythranthe guttata</name>
    <name type="common">Yellow monkey flower</name>
    <name type="synonym">Mimulus guttatus</name>
    <dbReference type="NCBI Taxonomy" id="4155"/>
    <lineage>
        <taxon>Eukaryota</taxon>
        <taxon>Viridiplantae</taxon>
        <taxon>Streptophyta</taxon>
        <taxon>Embryophyta</taxon>
        <taxon>Tracheophyta</taxon>
        <taxon>Spermatophyta</taxon>
        <taxon>Magnoliopsida</taxon>
        <taxon>eudicotyledons</taxon>
        <taxon>Gunneridae</taxon>
        <taxon>Pentapetalae</taxon>
        <taxon>asterids</taxon>
        <taxon>lamiids</taxon>
        <taxon>Lamiales</taxon>
        <taxon>Phrymaceae</taxon>
        <taxon>Erythranthe</taxon>
    </lineage>
</organism>
<feature type="compositionally biased region" description="Polar residues" evidence="9">
    <location>
        <begin position="48"/>
        <end position="58"/>
    </location>
</feature>
<dbReference type="OrthoDB" id="1097733at2759"/>
<keyword evidence="2 8" id="KW-0805">Transcription regulation</keyword>
<dbReference type="Pfam" id="PF02045">
    <property type="entry name" value="CBFB_NFYA"/>
    <property type="match status" value="1"/>
</dbReference>
<dbReference type="InterPro" id="IPR018362">
    <property type="entry name" value="CCAAT-binding_factor_CS"/>
</dbReference>
<feature type="region of interest" description="Disordered" evidence="9">
    <location>
        <begin position="40"/>
        <end position="106"/>
    </location>
</feature>
<dbReference type="SMART" id="SM00521">
    <property type="entry name" value="CBF"/>
    <property type="match status" value="1"/>
</dbReference>
<accession>A0A022S4J2</accession>
<evidence type="ECO:0000256" key="5">
    <source>
        <dbReference type="ARBA" id="ARBA00023163"/>
    </source>
</evidence>
<evidence type="ECO:0000256" key="3">
    <source>
        <dbReference type="ARBA" id="ARBA00023125"/>
    </source>
</evidence>
<dbReference type="PANTHER" id="PTHR12632">
    <property type="entry name" value="TRANSCRIPTION FACTOR NF-Y ALPHA-RELATED"/>
    <property type="match status" value="1"/>
</dbReference>
<dbReference type="GO" id="GO:0000981">
    <property type="term" value="F:DNA-binding transcription factor activity, RNA polymerase II-specific"/>
    <property type="evidence" value="ECO:0000318"/>
    <property type="project" value="GO_Central"/>
</dbReference>
<evidence type="ECO:0000256" key="2">
    <source>
        <dbReference type="ARBA" id="ARBA00023015"/>
    </source>
</evidence>
<evidence type="ECO:0000256" key="1">
    <source>
        <dbReference type="ARBA" id="ARBA00004123"/>
    </source>
</evidence>
<feature type="region of interest" description="Disordered" evidence="9">
    <location>
        <begin position="198"/>
        <end position="267"/>
    </location>
</feature>
<evidence type="ECO:0000256" key="4">
    <source>
        <dbReference type="ARBA" id="ARBA00023159"/>
    </source>
</evidence>
<evidence type="ECO:0000256" key="6">
    <source>
        <dbReference type="ARBA" id="ARBA00023242"/>
    </source>
</evidence>
<name>A0A022S4J2_ERYGU</name>
<dbReference type="GO" id="GO:0006357">
    <property type="term" value="P:regulation of transcription by RNA polymerase II"/>
    <property type="evidence" value="ECO:0000318"/>
    <property type="project" value="GO_Central"/>
</dbReference>